<dbReference type="Gene3D" id="2.10.70.100">
    <property type="match status" value="1"/>
</dbReference>
<dbReference type="PANTHER" id="PTHR43304">
    <property type="entry name" value="PHYTOCHROME-LIKE PROTEIN CPH1"/>
    <property type="match status" value="1"/>
</dbReference>
<sequence>MPGRLHVLVVSEDAAVRERLADELPDFVGDSTTDVRVSTADSPDGARAELERARIDCLVVSTEVADSEGQPRVSKRRVDGVPRVSCEVATVADRDRDLDTLGRAVYDAARTAVGSLDHRALFEAVNVGLAVRNLETLELVDINQHYLDILGIDRESVLDTSPTYVTPDVPGYDSERAFDEVETAREEGENAFTWPIENAAGDTVWIRVSLTVAEISGRDRLISTVEDVTAERRRERDLEAFKGAVDAVDAGVAITEHDKHVYVNEAAADICGYPDAEAMLGTGWGHLHDEAELERLRETVPPALEVDGKWQGEVAIRRPGGVLVPARFSITSLEGDRNVIVFQSLSEQKAREDELERSRDFLERTQRISKVGGWELDLATDALAWTDQTKRIHEVPLDYEPTVDDAVEFYATEERDRVRELLDRCLSAGVPWEDEFRLVTAEGSELWVRSRGEPVIRDGRVAALRGTIQDVTARRTREDELERMNAELEALNRIVRHDIRNDMAVVVGWAELLREHVDEEGADILSRILSTGRHTTEITEVARDLMETMSGGGVETRPMSLSNAVERELAVRREAFPHATFEVDGAIPDVAVRANPLIASVLGNLLNNAVQHNADDTVVTVSATVDDDARTAVVRIADDGSGIPDARKSVVFGKGEKGLESTGTGLGLYLVHQLVDSFGGEVHFEDNDPTGTVAVVAIPLAAVD</sequence>
<dbReference type="Proteomes" id="UP000646833">
    <property type="component" value="Unassembled WGS sequence"/>
</dbReference>
<dbReference type="InterPro" id="IPR003594">
    <property type="entry name" value="HATPase_dom"/>
</dbReference>
<reference evidence="9" key="2">
    <citation type="submission" date="2020-09" db="EMBL/GenBank/DDBJ databases">
        <authorList>
            <person name="Sun Q."/>
            <person name="Sedlacek I."/>
        </authorList>
    </citation>
    <scope>NUCLEOTIDE SEQUENCE</scope>
    <source>
        <strain evidence="9">CCM 7217</strain>
    </source>
</reference>
<dbReference type="InterPro" id="IPR004358">
    <property type="entry name" value="Sig_transdc_His_kin-like_C"/>
</dbReference>
<dbReference type="Gene3D" id="1.10.287.130">
    <property type="match status" value="1"/>
</dbReference>
<dbReference type="PROSITE" id="PS50109">
    <property type="entry name" value="HIS_KIN"/>
    <property type="match status" value="1"/>
</dbReference>
<evidence type="ECO:0000256" key="1">
    <source>
        <dbReference type="ARBA" id="ARBA00000085"/>
    </source>
</evidence>
<dbReference type="EC" id="2.7.13.3" evidence="2"/>
<dbReference type="AlphaFoldDB" id="A0A830EEP7"/>
<keyword evidence="6" id="KW-0175">Coiled coil</keyword>
<evidence type="ECO:0000256" key="5">
    <source>
        <dbReference type="ARBA" id="ARBA00022777"/>
    </source>
</evidence>
<name>A0A830EEP7_9EURY</name>
<dbReference type="Gene3D" id="3.30.450.20">
    <property type="entry name" value="PAS domain"/>
    <property type="match status" value="3"/>
</dbReference>
<dbReference type="Pfam" id="PF02518">
    <property type="entry name" value="HATPase_c"/>
    <property type="match status" value="1"/>
</dbReference>
<dbReference type="Pfam" id="PF08447">
    <property type="entry name" value="PAS_3"/>
    <property type="match status" value="1"/>
</dbReference>
<gene>
    <name evidence="9" type="ORF">GCM10007209_35320</name>
</gene>
<dbReference type="PANTHER" id="PTHR43304:SF1">
    <property type="entry name" value="PAC DOMAIN-CONTAINING PROTEIN"/>
    <property type="match status" value="1"/>
</dbReference>
<keyword evidence="5" id="KW-0418">Kinase</keyword>
<dbReference type="NCBIfam" id="TIGR00229">
    <property type="entry name" value="sensory_box"/>
    <property type="match status" value="3"/>
</dbReference>
<evidence type="ECO:0000313" key="9">
    <source>
        <dbReference type="EMBL" id="GGC70271.1"/>
    </source>
</evidence>
<dbReference type="SMART" id="SM00091">
    <property type="entry name" value="PAS"/>
    <property type="match status" value="2"/>
</dbReference>
<dbReference type="SUPFAM" id="SSF47384">
    <property type="entry name" value="Homodimeric domain of signal transducing histidine kinase"/>
    <property type="match status" value="1"/>
</dbReference>
<dbReference type="InterPro" id="IPR013655">
    <property type="entry name" value="PAS_fold_3"/>
</dbReference>
<dbReference type="Gene3D" id="3.30.565.10">
    <property type="entry name" value="Histidine kinase-like ATPase, C-terminal domain"/>
    <property type="match status" value="1"/>
</dbReference>
<evidence type="ECO:0000256" key="6">
    <source>
        <dbReference type="SAM" id="Coils"/>
    </source>
</evidence>
<comment type="catalytic activity">
    <reaction evidence="1">
        <text>ATP + protein L-histidine = ADP + protein N-phospho-L-histidine.</text>
        <dbReference type="EC" id="2.7.13.3"/>
    </reaction>
</comment>
<feature type="domain" description="PAC" evidence="8">
    <location>
        <begin position="432"/>
        <end position="483"/>
    </location>
</feature>
<feature type="coiled-coil region" evidence="6">
    <location>
        <begin position="474"/>
        <end position="501"/>
    </location>
</feature>
<dbReference type="InterPro" id="IPR036097">
    <property type="entry name" value="HisK_dim/P_sf"/>
</dbReference>
<dbReference type="EMBL" id="BMCI01000007">
    <property type="protein sequence ID" value="GGC70271.1"/>
    <property type="molecule type" value="Genomic_DNA"/>
</dbReference>
<dbReference type="SUPFAM" id="SSF55874">
    <property type="entry name" value="ATPase domain of HSP90 chaperone/DNA topoisomerase II/histidine kinase"/>
    <property type="match status" value="1"/>
</dbReference>
<dbReference type="SMART" id="SM00387">
    <property type="entry name" value="HATPase_c"/>
    <property type="match status" value="1"/>
</dbReference>
<dbReference type="Pfam" id="PF13188">
    <property type="entry name" value="PAS_8"/>
    <property type="match status" value="1"/>
</dbReference>
<keyword evidence="4" id="KW-0808">Transferase</keyword>
<comment type="caution">
    <text evidence="9">The sequence shown here is derived from an EMBL/GenBank/DDBJ whole genome shotgun (WGS) entry which is preliminary data.</text>
</comment>
<protein>
    <recommendedName>
        <fullName evidence="2">histidine kinase</fullName>
        <ecNumber evidence="2">2.7.13.3</ecNumber>
    </recommendedName>
</protein>
<dbReference type="InterPro" id="IPR000700">
    <property type="entry name" value="PAS-assoc_C"/>
</dbReference>
<dbReference type="CDD" id="cd00082">
    <property type="entry name" value="HisKA"/>
    <property type="match status" value="1"/>
</dbReference>
<dbReference type="SUPFAM" id="SSF55785">
    <property type="entry name" value="PYP-like sensor domain (PAS domain)"/>
    <property type="match status" value="3"/>
</dbReference>
<dbReference type="InterPro" id="IPR036890">
    <property type="entry name" value="HATPase_C_sf"/>
</dbReference>
<dbReference type="InterPro" id="IPR000014">
    <property type="entry name" value="PAS"/>
</dbReference>
<accession>A0A830EEP7</accession>
<dbReference type="Pfam" id="PF13426">
    <property type="entry name" value="PAS_9"/>
    <property type="match status" value="1"/>
</dbReference>
<evidence type="ECO:0000256" key="4">
    <source>
        <dbReference type="ARBA" id="ARBA00022679"/>
    </source>
</evidence>
<dbReference type="SMART" id="SM00388">
    <property type="entry name" value="HisKA"/>
    <property type="match status" value="1"/>
</dbReference>
<dbReference type="InterPro" id="IPR052162">
    <property type="entry name" value="Sensor_kinase/Photoreceptor"/>
</dbReference>
<reference evidence="9" key="1">
    <citation type="journal article" date="2014" name="Int. J. Syst. Evol. Microbiol.">
        <title>Complete genome sequence of Corynebacterium casei LMG S-19264T (=DSM 44701T), isolated from a smear-ripened cheese.</title>
        <authorList>
            <consortium name="US DOE Joint Genome Institute (JGI-PGF)"/>
            <person name="Walter F."/>
            <person name="Albersmeier A."/>
            <person name="Kalinowski J."/>
            <person name="Ruckert C."/>
        </authorList>
    </citation>
    <scope>NUCLEOTIDE SEQUENCE</scope>
    <source>
        <strain evidence="9">CCM 7217</strain>
    </source>
</reference>
<keyword evidence="3" id="KW-0597">Phosphoprotein</keyword>
<dbReference type="InterPro" id="IPR001610">
    <property type="entry name" value="PAC"/>
</dbReference>
<dbReference type="RefSeq" id="WP_188424766.1">
    <property type="nucleotide sequence ID" value="NZ_BMCI01000007.1"/>
</dbReference>
<dbReference type="InterPro" id="IPR005467">
    <property type="entry name" value="His_kinase_dom"/>
</dbReference>
<evidence type="ECO:0000259" key="8">
    <source>
        <dbReference type="PROSITE" id="PS50113"/>
    </source>
</evidence>
<dbReference type="InterPro" id="IPR003661">
    <property type="entry name" value="HisK_dim/P_dom"/>
</dbReference>
<evidence type="ECO:0000256" key="3">
    <source>
        <dbReference type="ARBA" id="ARBA00022553"/>
    </source>
</evidence>
<dbReference type="CDD" id="cd00130">
    <property type="entry name" value="PAS"/>
    <property type="match status" value="2"/>
</dbReference>
<dbReference type="InterPro" id="IPR035965">
    <property type="entry name" value="PAS-like_dom_sf"/>
</dbReference>
<organism evidence="9 10">
    <name type="scientific">Haloferax sulfurifontis</name>
    <dbReference type="NCBI Taxonomy" id="255616"/>
    <lineage>
        <taxon>Archaea</taxon>
        <taxon>Methanobacteriati</taxon>
        <taxon>Methanobacteriota</taxon>
        <taxon>Stenosarchaea group</taxon>
        <taxon>Halobacteria</taxon>
        <taxon>Halobacteriales</taxon>
        <taxon>Haloferacaceae</taxon>
        <taxon>Haloferax</taxon>
    </lineage>
</organism>
<evidence type="ECO:0000313" key="10">
    <source>
        <dbReference type="Proteomes" id="UP000646833"/>
    </source>
</evidence>
<evidence type="ECO:0000256" key="2">
    <source>
        <dbReference type="ARBA" id="ARBA00012438"/>
    </source>
</evidence>
<dbReference type="SMART" id="SM00086">
    <property type="entry name" value="PAC"/>
    <property type="match status" value="3"/>
</dbReference>
<proteinExistence type="predicted"/>
<feature type="domain" description="Histidine kinase" evidence="7">
    <location>
        <begin position="494"/>
        <end position="702"/>
    </location>
</feature>
<dbReference type="CDD" id="cd00075">
    <property type="entry name" value="HATPase"/>
    <property type="match status" value="1"/>
</dbReference>
<dbReference type="GO" id="GO:0000155">
    <property type="term" value="F:phosphorelay sensor kinase activity"/>
    <property type="evidence" value="ECO:0007669"/>
    <property type="project" value="InterPro"/>
</dbReference>
<evidence type="ECO:0000259" key="7">
    <source>
        <dbReference type="PROSITE" id="PS50109"/>
    </source>
</evidence>
<dbReference type="PROSITE" id="PS50113">
    <property type="entry name" value="PAC"/>
    <property type="match status" value="1"/>
</dbReference>
<dbReference type="PRINTS" id="PR00344">
    <property type="entry name" value="BCTRLSENSOR"/>
</dbReference>